<dbReference type="EMBL" id="GBHO01016747">
    <property type="protein sequence ID" value="JAG26857.1"/>
    <property type="molecule type" value="Transcribed_RNA"/>
</dbReference>
<reference evidence="1" key="1">
    <citation type="journal article" date="2014" name="PLoS ONE">
        <title>Transcriptome-Based Identification of ABC Transporters in the Western Tarnished Plant Bug Lygus hesperus.</title>
        <authorList>
            <person name="Hull J.J."/>
            <person name="Chaney K."/>
            <person name="Geib S.M."/>
            <person name="Fabrick J.A."/>
            <person name="Brent C.S."/>
            <person name="Walsh D."/>
            <person name="Lavine L.C."/>
        </authorList>
    </citation>
    <scope>NUCLEOTIDE SEQUENCE</scope>
</reference>
<protein>
    <submittedName>
        <fullName evidence="1">Gag polyprotein</fullName>
    </submittedName>
</protein>
<dbReference type="PANTHER" id="PTHR33198">
    <property type="entry name" value="ANK_REP_REGION DOMAIN-CONTAINING PROTEIN-RELATED"/>
    <property type="match status" value="1"/>
</dbReference>
<dbReference type="AlphaFoldDB" id="A0A0A9Y1C7"/>
<name>A0A0A9Y1C7_LYGHE</name>
<feature type="non-terminal residue" evidence="1">
    <location>
        <position position="277"/>
    </location>
</feature>
<organism evidence="1">
    <name type="scientific">Lygus hesperus</name>
    <name type="common">Western plant bug</name>
    <dbReference type="NCBI Taxonomy" id="30085"/>
    <lineage>
        <taxon>Eukaryota</taxon>
        <taxon>Metazoa</taxon>
        <taxon>Ecdysozoa</taxon>
        <taxon>Arthropoda</taxon>
        <taxon>Hexapoda</taxon>
        <taxon>Insecta</taxon>
        <taxon>Pterygota</taxon>
        <taxon>Neoptera</taxon>
        <taxon>Paraneoptera</taxon>
        <taxon>Hemiptera</taxon>
        <taxon>Heteroptera</taxon>
        <taxon>Panheteroptera</taxon>
        <taxon>Cimicomorpha</taxon>
        <taxon>Miridae</taxon>
        <taxon>Mirini</taxon>
        <taxon>Lygus</taxon>
    </lineage>
</organism>
<evidence type="ECO:0000313" key="1">
    <source>
        <dbReference type="EMBL" id="JAG26857.1"/>
    </source>
</evidence>
<proteinExistence type="predicted"/>
<feature type="non-terminal residue" evidence="1">
    <location>
        <position position="1"/>
    </location>
</feature>
<gene>
    <name evidence="1" type="primary">gag_60</name>
    <name evidence="1" type="ORF">CM83_1176</name>
</gene>
<accession>A0A0A9Y1C7</accession>
<sequence>TKLATRTVSFHRIMSTASALFDFNRPQPFNPHTDPTSLGQRWSRWLRSFERFVTASDITNDLRKKALLLNLAGDEVCEIFDILPNSGTTYQEAVDCLNGHFTPKKNVYYEAFVFRKATQLADESLSEFYTRLRSLAASCEFKDRIDFELIMQILIGTRIESLQKKILSNPEITLADVLEFGRTEEMVVTQKTAISQEVVNPAVDKTVNKIRVKHQKRGKQPSSRLCFLCGGKWPHQQNEVCPAKGHLCTKCKKFNHFESVCRNSASKTSKSQSKHVD</sequence>
<reference evidence="1" key="2">
    <citation type="submission" date="2014-07" db="EMBL/GenBank/DDBJ databases">
        <authorList>
            <person name="Hull J."/>
        </authorList>
    </citation>
    <scope>NUCLEOTIDE SEQUENCE</scope>
</reference>